<dbReference type="AlphaFoldDB" id="A0A5E4EYP5"/>
<dbReference type="Proteomes" id="UP000327085">
    <property type="component" value="Chromosome 6"/>
</dbReference>
<evidence type="ECO:0000259" key="1">
    <source>
        <dbReference type="PROSITE" id="PS50846"/>
    </source>
</evidence>
<dbReference type="InterPro" id="IPR006121">
    <property type="entry name" value="HMA_dom"/>
</dbReference>
<dbReference type="InterPro" id="IPR044296">
    <property type="entry name" value="HIPP46"/>
</dbReference>
<evidence type="ECO:0000313" key="2">
    <source>
        <dbReference type="EMBL" id="VVA18828.1"/>
    </source>
</evidence>
<protein>
    <submittedName>
        <fullName evidence="2">PREDICTED: heavy</fullName>
    </submittedName>
</protein>
<dbReference type="OMA" id="CCERSKQ"/>
<organism evidence="2 3">
    <name type="scientific">Prunus dulcis</name>
    <name type="common">Almond</name>
    <name type="synonym">Amygdalus dulcis</name>
    <dbReference type="NCBI Taxonomy" id="3755"/>
    <lineage>
        <taxon>Eukaryota</taxon>
        <taxon>Viridiplantae</taxon>
        <taxon>Streptophyta</taxon>
        <taxon>Embryophyta</taxon>
        <taxon>Tracheophyta</taxon>
        <taxon>Spermatophyta</taxon>
        <taxon>Magnoliopsida</taxon>
        <taxon>eudicotyledons</taxon>
        <taxon>Gunneridae</taxon>
        <taxon>Pentapetalae</taxon>
        <taxon>rosids</taxon>
        <taxon>fabids</taxon>
        <taxon>Rosales</taxon>
        <taxon>Rosaceae</taxon>
        <taxon>Amygdaloideae</taxon>
        <taxon>Amygdaleae</taxon>
        <taxon>Prunus</taxon>
    </lineage>
</organism>
<reference evidence="3" key="1">
    <citation type="journal article" date="2020" name="Plant J.">
        <title>Transposons played a major role in the diversification between the closely related almond and peach genomes: results from the almond genome sequence.</title>
        <authorList>
            <person name="Alioto T."/>
            <person name="Alexiou K.G."/>
            <person name="Bardil A."/>
            <person name="Barteri F."/>
            <person name="Castanera R."/>
            <person name="Cruz F."/>
            <person name="Dhingra A."/>
            <person name="Duval H."/>
            <person name="Fernandez I Marti A."/>
            <person name="Frias L."/>
            <person name="Galan B."/>
            <person name="Garcia J.L."/>
            <person name="Howad W."/>
            <person name="Gomez-Garrido J."/>
            <person name="Gut M."/>
            <person name="Julca I."/>
            <person name="Morata J."/>
            <person name="Puigdomenech P."/>
            <person name="Ribeca P."/>
            <person name="Rubio Cabetas M.J."/>
            <person name="Vlasova A."/>
            <person name="Wirthensohn M."/>
            <person name="Garcia-Mas J."/>
            <person name="Gabaldon T."/>
            <person name="Casacuberta J.M."/>
            <person name="Arus P."/>
        </authorList>
    </citation>
    <scope>NUCLEOTIDE SEQUENCE [LARGE SCALE GENOMIC DNA]</scope>
    <source>
        <strain evidence="3">cv. Texas</strain>
    </source>
</reference>
<feature type="domain" description="HMA" evidence="1">
    <location>
        <begin position="142"/>
        <end position="210"/>
    </location>
</feature>
<feature type="domain" description="HMA" evidence="1">
    <location>
        <begin position="3"/>
        <end position="71"/>
    </location>
</feature>
<dbReference type="Gramene" id="VVA18828">
    <property type="protein sequence ID" value="VVA18828"/>
    <property type="gene ID" value="Prudul26B012135"/>
</dbReference>
<dbReference type="Gene3D" id="3.30.70.100">
    <property type="match status" value="2"/>
</dbReference>
<gene>
    <name evidence="2" type="ORF">ALMOND_2B012135</name>
</gene>
<dbReference type="GO" id="GO:0046872">
    <property type="term" value="F:metal ion binding"/>
    <property type="evidence" value="ECO:0007669"/>
    <property type="project" value="InterPro"/>
</dbReference>
<dbReference type="InParanoid" id="A0A5E4EYP5"/>
<sequence length="244" mass="27353">MVQQKIVMKLQMNCEKHRTNALKIAAVAKGVSKVSIEAEKEQMEVIGDGVDTTRLTMSLRKKLGSAAIVSVEPVKANAEEEKPTPTTTQYWTSSYVHHPRHRSTHYRVVHDESPQQINCSIMKSQSLLESNLNLSRTVFLDAQKIVMKVQLKSEKCRTKALKIAAVAKGVSKVSIEVEKEHVEVIGDGVDAVDLAKSLKKKLGYATIVSVEEVKKPDDAKPVVPIEWTPSYIHYPVHYDGYYLW</sequence>
<accession>A0A5E4EYP5</accession>
<name>A0A5E4EYP5_PRUDU</name>
<dbReference type="PANTHER" id="PTHR46371">
    <property type="entry name" value="OS04G0464100 PROTEIN"/>
    <property type="match status" value="1"/>
</dbReference>
<evidence type="ECO:0000313" key="3">
    <source>
        <dbReference type="Proteomes" id="UP000327085"/>
    </source>
</evidence>
<dbReference type="PROSITE" id="PS50846">
    <property type="entry name" value="HMA_2"/>
    <property type="match status" value="2"/>
</dbReference>
<proteinExistence type="predicted"/>
<dbReference type="EMBL" id="CABIKO010000032">
    <property type="protein sequence ID" value="VVA18828.1"/>
    <property type="molecule type" value="Genomic_DNA"/>
</dbReference>